<evidence type="ECO:0000313" key="5">
    <source>
        <dbReference type="Proteomes" id="UP001597351"/>
    </source>
</evidence>
<evidence type="ECO:0000259" key="3">
    <source>
        <dbReference type="PROSITE" id="PS51387"/>
    </source>
</evidence>
<dbReference type="InterPro" id="IPR006094">
    <property type="entry name" value="Oxid_FAD_bind_N"/>
</dbReference>
<keyword evidence="2" id="KW-0274">FAD</keyword>
<organism evidence="4 5">
    <name type="scientific">Nocardioides aestuarii</name>
    <dbReference type="NCBI Taxonomy" id="252231"/>
    <lineage>
        <taxon>Bacteria</taxon>
        <taxon>Bacillati</taxon>
        <taxon>Actinomycetota</taxon>
        <taxon>Actinomycetes</taxon>
        <taxon>Propionibacteriales</taxon>
        <taxon>Nocardioidaceae</taxon>
        <taxon>Nocardioides</taxon>
    </lineage>
</organism>
<proteinExistence type="predicted"/>
<dbReference type="PANTHER" id="PTHR11748:SF103">
    <property type="entry name" value="GLYCOLATE OXIDASE SUBUNIT GLCE"/>
    <property type="match status" value="1"/>
</dbReference>
<dbReference type="InterPro" id="IPR016169">
    <property type="entry name" value="FAD-bd_PCMH_sub2"/>
</dbReference>
<evidence type="ECO:0000256" key="2">
    <source>
        <dbReference type="ARBA" id="ARBA00022827"/>
    </source>
</evidence>
<dbReference type="InterPro" id="IPR016164">
    <property type="entry name" value="FAD-linked_Oxase-like_C"/>
</dbReference>
<accession>A0ABW4TJ23</accession>
<dbReference type="PROSITE" id="PS51387">
    <property type="entry name" value="FAD_PCMH"/>
    <property type="match status" value="1"/>
</dbReference>
<dbReference type="InterPro" id="IPR016166">
    <property type="entry name" value="FAD-bd_PCMH"/>
</dbReference>
<dbReference type="SUPFAM" id="SSF55103">
    <property type="entry name" value="FAD-linked oxidases, C-terminal domain"/>
    <property type="match status" value="1"/>
</dbReference>
<gene>
    <name evidence="4" type="ORF">ACFSDE_06390</name>
</gene>
<evidence type="ECO:0000256" key="1">
    <source>
        <dbReference type="ARBA" id="ARBA00022630"/>
    </source>
</evidence>
<evidence type="ECO:0000313" key="4">
    <source>
        <dbReference type="EMBL" id="MFD1946415.1"/>
    </source>
</evidence>
<keyword evidence="5" id="KW-1185">Reference proteome</keyword>
<dbReference type="EMBL" id="JBHUGD010000003">
    <property type="protein sequence ID" value="MFD1946415.1"/>
    <property type="molecule type" value="Genomic_DNA"/>
</dbReference>
<dbReference type="Proteomes" id="UP001597351">
    <property type="component" value="Unassembled WGS sequence"/>
</dbReference>
<dbReference type="Pfam" id="PF01565">
    <property type="entry name" value="FAD_binding_4"/>
    <property type="match status" value="1"/>
</dbReference>
<comment type="caution">
    <text evidence="4">The sequence shown here is derived from an EMBL/GenBank/DDBJ whole genome shotgun (WGS) entry which is preliminary data.</text>
</comment>
<dbReference type="RefSeq" id="WP_343916543.1">
    <property type="nucleotide sequence ID" value="NZ_BAAAJT010000002.1"/>
</dbReference>
<reference evidence="5" key="1">
    <citation type="journal article" date="2019" name="Int. J. Syst. Evol. Microbiol.">
        <title>The Global Catalogue of Microorganisms (GCM) 10K type strain sequencing project: providing services to taxonomists for standard genome sequencing and annotation.</title>
        <authorList>
            <consortium name="The Broad Institute Genomics Platform"/>
            <consortium name="The Broad Institute Genome Sequencing Center for Infectious Disease"/>
            <person name="Wu L."/>
            <person name="Ma J."/>
        </authorList>
    </citation>
    <scope>NUCLEOTIDE SEQUENCE [LARGE SCALE GENOMIC DNA]</scope>
    <source>
        <strain evidence="5">CGMCC 1.12477</strain>
    </source>
</reference>
<feature type="domain" description="FAD-binding PCMH-type" evidence="3">
    <location>
        <begin position="14"/>
        <end position="193"/>
    </location>
</feature>
<dbReference type="SUPFAM" id="SSF56176">
    <property type="entry name" value="FAD-binding/transporter-associated domain-like"/>
    <property type="match status" value="1"/>
</dbReference>
<name>A0ABW4TJ23_9ACTN</name>
<keyword evidence="1" id="KW-0285">Flavoprotein</keyword>
<sequence length="396" mass="39843">MATDLLEAGPDDAVDGVAARFVARPSSTAEVASVMTAAAEEGLTVVPRGGGTKLGWGPPPTTADVVLDLSAMDAVLDHQAGDLIVEAQAGATLATVRETVGKEGQRLVVDETLPGATVGGSLAAHASGPERLLVGTVRDLLIGVTMVRADGVVAKAGGRVVKNVAGYDLGKLLVGSFGTLGVVTEAIFRLHPVPEAQAWVTAPVADADEAHRLAHAVVHGQSVAAAVEVDLDESGRGTICALLNGRHDGVTQRASAVAATLGSAADVATAPPAGWAAYPWGSGAVGLKLTCVLSGLRDVLTAAAEVGASVRGSAGAGVLYAALPAGDEQAVAAATDRLRQACTAHGGSTVVVEAPPGLERSLDLWGPVPALDLMRRVKDQFDPDHRLAPGRFVGGI</sequence>
<dbReference type="InterPro" id="IPR036318">
    <property type="entry name" value="FAD-bd_PCMH-like_sf"/>
</dbReference>
<protein>
    <submittedName>
        <fullName evidence="4">FAD-binding oxidoreductase</fullName>
    </submittedName>
</protein>
<dbReference type="PANTHER" id="PTHR11748">
    <property type="entry name" value="D-LACTATE DEHYDROGENASE"/>
    <property type="match status" value="1"/>
</dbReference>
<dbReference type="Gene3D" id="3.30.465.10">
    <property type="match status" value="1"/>
</dbReference>